<dbReference type="Proteomes" id="UP001438707">
    <property type="component" value="Unassembled WGS sequence"/>
</dbReference>
<name>A0AAW1SEG4_9CHLO</name>
<dbReference type="GO" id="GO:0022857">
    <property type="term" value="F:transmembrane transporter activity"/>
    <property type="evidence" value="ECO:0007669"/>
    <property type="project" value="InterPro"/>
</dbReference>
<keyword evidence="3 7" id="KW-0812">Transmembrane</keyword>
<dbReference type="Pfam" id="PF07690">
    <property type="entry name" value="MFS_1"/>
    <property type="match status" value="1"/>
</dbReference>
<dbReference type="AlphaFoldDB" id="A0AAW1SEG4"/>
<dbReference type="InterPro" id="IPR044770">
    <property type="entry name" value="MFS_spinster-like"/>
</dbReference>
<comment type="subcellular location">
    <subcellularLocation>
        <location evidence="1">Membrane</location>
        <topology evidence="1">Multi-pass membrane protein</topology>
    </subcellularLocation>
</comment>
<dbReference type="SUPFAM" id="SSF103473">
    <property type="entry name" value="MFS general substrate transporter"/>
    <property type="match status" value="1"/>
</dbReference>
<dbReference type="CDD" id="cd17328">
    <property type="entry name" value="MFS_spinster_like"/>
    <property type="match status" value="1"/>
</dbReference>
<dbReference type="InterPro" id="IPR020846">
    <property type="entry name" value="MFS_dom"/>
</dbReference>
<feature type="transmembrane region" description="Helical" evidence="7">
    <location>
        <begin position="251"/>
        <end position="272"/>
    </location>
</feature>
<evidence type="ECO:0000256" key="1">
    <source>
        <dbReference type="ARBA" id="ARBA00004141"/>
    </source>
</evidence>
<feature type="transmembrane region" description="Helical" evidence="7">
    <location>
        <begin position="127"/>
        <end position="144"/>
    </location>
</feature>
<keyword evidence="5 7" id="KW-0472">Membrane</keyword>
<feature type="domain" description="Major facilitator superfamily (MFS) profile" evidence="8">
    <location>
        <begin position="19"/>
        <end position="446"/>
    </location>
</feature>
<feature type="transmembrane region" description="Helical" evidence="7">
    <location>
        <begin position="318"/>
        <end position="342"/>
    </location>
</feature>
<feature type="transmembrane region" description="Helical" evidence="7">
    <location>
        <begin position="292"/>
        <end position="311"/>
    </location>
</feature>
<comment type="caution">
    <text evidence="9">The sequence shown here is derived from an EMBL/GenBank/DDBJ whole genome shotgun (WGS) entry which is preliminary data.</text>
</comment>
<evidence type="ECO:0000256" key="4">
    <source>
        <dbReference type="ARBA" id="ARBA00022989"/>
    </source>
</evidence>
<feature type="transmembrane region" description="Helical" evidence="7">
    <location>
        <begin position="156"/>
        <end position="182"/>
    </location>
</feature>
<organism evidence="9 10">
    <name type="scientific">Apatococcus lobatus</name>
    <dbReference type="NCBI Taxonomy" id="904363"/>
    <lineage>
        <taxon>Eukaryota</taxon>
        <taxon>Viridiplantae</taxon>
        <taxon>Chlorophyta</taxon>
        <taxon>core chlorophytes</taxon>
        <taxon>Trebouxiophyceae</taxon>
        <taxon>Chlorellales</taxon>
        <taxon>Chlorellaceae</taxon>
        <taxon>Apatococcus</taxon>
    </lineage>
</organism>
<feature type="transmembrane region" description="Helical" evidence="7">
    <location>
        <begin position="99"/>
        <end position="121"/>
    </location>
</feature>
<gene>
    <name evidence="9" type="ORF">WJX74_005143</name>
</gene>
<evidence type="ECO:0000256" key="7">
    <source>
        <dbReference type="SAM" id="Phobius"/>
    </source>
</evidence>
<evidence type="ECO:0000256" key="6">
    <source>
        <dbReference type="ARBA" id="ARBA00024338"/>
    </source>
</evidence>
<dbReference type="EMBL" id="JALJOS010000001">
    <property type="protein sequence ID" value="KAK9844649.1"/>
    <property type="molecule type" value="Genomic_DNA"/>
</dbReference>
<dbReference type="PANTHER" id="PTHR23505">
    <property type="entry name" value="SPINSTER"/>
    <property type="match status" value="1"/>
</dbReference>
<feature type="transmembrane region" description="Helical" evidence="7">
    <location>
        <begin position="188"/>
        <end position="208"/>
    </location>
</feature>
<reference evidence="9 10" key="1">
    <citation type="journal article" date="2024" name="Nat. Commun.">
        <title>Phylogenomics reveals the evolutionary origins of lichenization in chlorophyte algae.</title>
        <authorList>
            <person name="Puginier C."/>
            <person name="Libourel C."/>
            <person name="Otte J."/>
            <person name="Skaloud P."/>
            <person name="Haon M."/>
            <person name="Grisel S."/>
            <person name="Petersen M."/>
            <person name="Berrin J.G."/>
            <person name="Delaux P.M."/>
            <person name="Dal Grande F."/>
            <person name="Keller J."/>
        </authorList>
    </citation>
    <scope>NUCLEOTIDE SEQUENCE [LARGE SCALE GENOMIC DNA]</scope>
    <source>
        <strain evidence="9 10">SAG 2145</strain>
    </source>
</reference>
<evidence type="ECO:0000256" key="3">
    <source>
        <dbReference type="ARBA" id="ARBA00022692"/>
    </source>
</evidence>
<comment type="similarity">
    <text evidence="6">Belongs to the major facilitator superfamily. Spinster (TC 2.A.1.49) family.</text>
</comment>
<evidence type="ECO:0000256" key="2">
    <source>
        <dbReference type="ARBA" id="ARBA00022448"/>
    </source>
</evidence>
<evidence type="ECO:0000313" key="9">
    <source>
        <dbReference type="EMBL" id="KAK9844649.1"/>
    </source>
</evidence>
<sequence>MAEPEETPLEDTWFSPGRLLMLFIAMNLLIYADRGVIACNGVNGAASLPDGSGGFGIQGDFGLTLFEDGILPAAFMVGLLASSPFFAEMSKHCNPFRLIAIGLGVWTLSTAGCGLATGFWSLLLCRMAVGIGEASFVALAAPFIDDHAPKNYKTQWLAMLYLCVPAGYALGYIGGGLVAGPFGWRSTFFLEAGMMLPFAIFCAFAPPLSLRKDPLLEDGEKGLEEEGLGATVKARTSSFFSDLTRTLKEPVFVCTMFGYAVYTAVIGAYGFWGPKAGRDVFKIPGRTADLTFGVVTVLAGIVGTLAGGFVLDQVGATLANALLICITACTVGCALIIVGFMIPQTLHAFILPFAMGEFALFSISAPCNAVGLWSVPTRLRPFAMSLNILVIHLLGDVPSPPILGLIQGRIQNWRISMSIASALLIPSACLYGLGLLFSRNATDYRQVQGTSKRNPAGAQAAAEAGVADSLLPGNEERHGDHA</sequence>
<proteinExistence type="inferred from homology"/>
<dbReference type="PANTHER" id="PTHR23505:SF79">
    <property type="entry name" value="PROTEIN SPINSTER"/>
    <property type="match status" value="1"/>
</dbReference>
<dbReference type="PROSITE" id="PS50850">
    <property type="entry name" value="MFS"/>
    <property type="match status" value="1"/>
</dbReference>
<dbReference type="Gene3D" id="1.20.1250.20">
    <property type="entry name" value="MFS general substrate transporter like domains"/>
    <property type="match status" value="1"/>
</dbReference>
<accession>A0AAW1SEG4</accession>
<protein>
    <recommendedName>
        <fullName evidence="8">Major facilitator superfamily (MFS) profile domain-containing protein</fullName>
    </recommendedName>
</protein>
<evidence type="ECO:0000256" key="5">
    <source>
        <dbReference type="ARBA" id="ARBA00023136"/>
    </source>
</evidence>
<keyword evidence="2" id="KW-0813">Transport</keyword>
<feature type="transmembrane region" description="Helical" evidence="7">
    <location>
        <begin position="348"/>
        <end position="367"/>
    </location>
</feature>
<evidence type="ECO:0000259" key="8">
    <source>
        <dbReference type="PROSITE" id="PS50850"/>
    </source>
</evidence>
<evidence type="ECO:0000313" key="10">
    <source>
        <dbReference type="Proteomes" id="UP001438707"/>
    </source>
</evidence>
<dbReference type="InterPro" id="IPR011701">
    <property type="entry name" value="MFS"/>
</dbReference>
<keyword evidence="4 7" id="KW-1133">Transmembrane helix</keyword>
<dbReference type="InterPro" id="IPR036259">
    <property type="entry name" value="MFS_trans_sf"/>
</dbReference>
<feature type="transmembrane region" description="Helical" evidence="7">
    <location>
        <begin position="415"/>
        <end position="437"/>
    </location>
</feature>
<dbReference type="GO" id="GO:0016020">
    <property type="term" value="C:membrane"/>
    <property type="evidence" value="ECO:0007669"/>
    <property type="project" value="UniProtKB-SubCell"/>
</dbReference>
<keyword evidence="10" id="KW-1185">Reference proteome</keyword>